<dbReference type="NCBIfam" id="TIGR02937">
    <property type="entry name" value="sigma70-ECF"/>
    <property type="match status" value="1"/>
</dbReference>
<evidence type="ECO:0000256" key="2">
    <source>
        <dbReference type="ARBA" id="ARBA00023015"/>
    </source>
</evidence>
<comment type="similarity">
    <text evidence="1">Belongs to the sigma-70 factor family. ECF subfamily.</text>
</comment>
<dbReference type="InterPro" id="IPR036388">
    <property type="entry name" value="WH-like_DNA-bd_sf"/>
</dbReference>
<dbReference type="OrthoDB" id="9803470at2"/>
<dbReference type="Proteomes" id="UP000198736">
    <property type="component" value="Unassembled WGS sequence"/>
</dbReference>
<dbReference type="InterPro" id="IPR014284">
    <property type="entry name" value="RNA_pol_sigma-70_dom"/>
</dbReference>
<dbReference type="Gene3D" id="1.10.10.10">
    <property type="entry name" value="Winged helix-like DNA-binding domain superfamily/Winged helix DNA-binding domain"/>
    <property type="match status" value="1"/>
</dbReference>
<evidence type="ECO:0000256" key="1">
    <source>
        <dbReference type="ARBA" id="ARBA00010641"/>
    </source>
</evidence>
<dbReference type="SUPFAM" id="SSF88946">
    <property type="entry name" value="Sigma2 domain of RNA polymerase sigma factors"/>
    <property type="match status" value="1"/>
</dbReference>
<evidence type="ECO:0000313" key="8">
    <source>
        <dbReference type="EMBL" id="CUS34393.1"/>
    </source>
</evidence>
<keyword evidence="3" id="KW-0731">Sigma factor</keyword>
<gene>
    <name evidence="8" type="ORF">COMA2_160123</name>
</gene>
<evidence type="ECO:0000256" key="4">
    <source>
        <dbReference type="ARBA" id="ARBA00023163"/>
    </source>
</evidence>
<evidence type="ECO:0000256" key="3">
    <source>
        <dbReference type="ARBA" id="ARBA00023082"/>
    </source>
</evidence>
<protein>
    <submittedName>
        <fullName evidence="8">Putative RNA polymerase sigma factor, sigma-24 homolog</fullName>
    </submittedName>
</protein>
<reference evidence="9" key="1">
    <citation type="submission" date="2015-10" db="EMBL/GenBank/DDBJ databases">
        <authorList>
            <person name="Luecker S."/>
            <person name="Luecker S."/>
        </authorList>
    </citation>
    <scope>NUCLEOTIDE SEQUENCE [LARGE SCALE GENOMIC DNA]</scope>
</reference>
<dbReference type="InterPro" id="IPR007627">
    <property type="entry name" value="RNA_pol_sigma70_r2"/>
</dbReference>
<feature type="domain" description="RNA polymerase sigma-70 region 2" evidence="6">
    <location>
        <begin position="31"/>
        <end position="98"/>
    </location>
</feature>
<dbReference type="InterPro" id="IPR013324">
    <property type="entry name" value="RNA_pol_sigma_r3/r4-like"/>
</dbReference>
<evidence type="ECO:0000256" key="5">
    <source>
        <dbReference type="SAM" id="MobiDB-lite"/>
    </source>
</evidence>
<evidence type="ECO:0000313" key="9">
    <source>
        <dbReference type="Proteomes" id="UP000198736"/>
    </source>
</evidence>
<dbReference type="PANTHER" id="PTHR43133">
    <property type="entry name" value="RNA POLYMERASE ECF-TYPE SIGMA FACTO"/>
    <property type="match status" value="1"/>
</dbReference>
<organism evidence="8 9">
    <name type="scientific">Candidatus Nitrospira nitrificans</name>
    <dbReference type="NCBI Taxonomy" id="1742973"/>
    <lineage>
        <taxon>Bacteria</taxon>
        <taxon>Pseudomonadati</taxon>
        <taxon>Nitrospirota</taxon>
        <taxon>Nitrospiria</taxon>
        <taxon>Nitrospirales</taxon>
        <taxon>Nitrospiraceae</taxon>
        <taxon>Nitrospira</taxon>
    </lineage>
</organism>
<dbReference type="InterPro" id="IPR013249">
    <property type="entry name" value="RNA_pol_sigma70_r4_t2"/>
</dbReference>
<dbReference type="RefSeq" id="WP_090895721.1">
    <property type="nucleotide sequence ID" value="NZ_CZPZ01000008.1"/>
</dbReference>
<dbReference type="Pfam" id="PF08281">
    <property type="entry name" value="Sigma70_r4_2"/>
    <property type="match status" value="1"/>
</dbReference>
<dbReference type="InterPro" id="IPR013325">
    <property type="entry name" value="RNA_pol_sigma_r2"/>
</dbReference>
<dbReference type="STRING" id="1742973.COMA2_160123"/>
<dbReference type="EMBL" id="CZPZ01000008">
    <property type="protein sequence ID" value="CUS34393.1"/>
    <property type="molecule type" value="Genomic_DNA"/>
</dbReference>
<evidence type="ECO:0000259" key="7">
    <source>
        <dbReference type="Pfam" id="PF08281"/>
    </source>
</evidence>
<accession>A0A0S4LC38</accession>
<feature type="domain" description="RNA polymerase sigma factor 70 region 4 type 2" evidence="7">
    <location>
        <begin position="137"/>
        <end position="188"/>
    </location>
</feature>
<keyword evidence="9" id="KW-1185">Reference proteome</keyword>
<dbReference type="SUPFAM" id="SSF88659">
    <property type="entry name" value="Sigma3 and sigma4 domains of RNA polymerase sigma factors"/>
    <property type="match status" value="1"/>
</dbReference>
<feature type="region of interest" description="Disordered" evidence="5">
    <location>
        <begin position="100"/>
        <end position="119"/>
    </location>
</feature>
<feature type="compositionally biased region" description="Basic and acidic residues" evidence="5">
    <location>
        <begin position="110"/>
        <end position="119"/>
    </location>
</feature>
<dbReference type="GO" id="GO:0003677">
    <property type="term" value="F:DNA binding"/>
    <property type="evidence" value="ECO:0007669"/>
    <property type="project" value="InterPro"/>
</dbReference>
<dbReference type="Pfam" id="PF04542">
    <property type="entry name" value="Sigma70_r2"/>
    <property type="match status" value="1"/>
</dbReference>
<dbReference type="Gene3D" id="1.10.1740.10">
    <property type="match status" value="1"/>
</dbReference>
<keyword evidence="2" id="KW-0805">Transcription regulation</keyword>
<dbReference type="PANTHER" id="PTHR43133:SF62">
    <property type="entry name" value="RNA POLYMERASE SIGMA FACTOR SIGZ"/>
    <property type="match status" value="1"/>
</dbReference>
<sequence>MNTTSQLPASTIDPKLVARVTKGEHHALGQLYDQSSTVLFTLALRILGNREEAADILQEIYLDVWRKVVRYDVSRGTPIAWLITLTRSRALDRLRTRGPRTLRQIGPSNDDTRTSQIDDRPTGLFFDSQTDQELRHLIREAWANLPQRQQQAIEWAYYEGTPDAEIAARLNQPVEEAKSCIALGMSHLRDALHSSWAQDEAV</sequence>
<dbReference type="GO" id="GO:0016987">
    <property type="term" value="F:sigma factor activity"/>
    <property type="evidence" value="ECO:0007669"/>
    <property type="project" value="UniProtKB-KW"/>
</dbReference>
<dbReference type="GO" id="GO:0006352">
    <property type="term" value="P:DNA-templated transcription initiation"/>
    <property type="evidence" value="ECO:0007669"/>
    <property type="project" value="InterPro"/>
</dbReference>
<name>A0A0S4LC38_9BACT</name>
<evidence type="ECO:0000259" key="6">
    <source>
        <dbReference type="Pfam" id="PF04542"/>
    </source>
</evidence>
<dbReference type="InterPro" id="IPR039425">
    <property type="entry name" value="RNA_pol_sigma-70-like"/>
</dbReference>
<proteinExistence type="inferred from homology"/>
<keyword evidence="4" id="KW-0804">Transcription</keyword>
<dbReference type="AlphaFoldDB" id="A0A0S4LC38"/>